<keyword evidence="3" id="KW-0548">Nucleotidyltransferase</keyword>
<dbReference type="PANTHER" id="PTHR33223:SF11">
    <property type="entry name" value="ELEMENT PROTEIN, PUTATIVE-RELATED"/>
    <property type="match status" value="1"/>
</dbReference>
<dbReference type="GO" id="GO:0003964">
    <property type="term" value="F:RNA-directed DNA polymerase activity"/>
    <property type="evidence" value="ECO:0007669"/>
    <property type="project" value="UniProtKB-KW"/>
</dbReference>
<reference evidence="3" key="1">
    <citation type="journal article" date="2022" name="Int. J. Mol. Sci.">
        <title>Draft Genome of Tanacetum Coccineum: Genomic Comparison of Closely Related Tanacetum-Family Plants.</title>
        <authorList>
            <person name="Yamashiro T."/>
            <person name="Shiraishi A."/>
            <person name="Nakayama K."/>
            <person name="Satake H."/>
        </authorList>
    </citation>
    <scope>NUCLEOTIDE SEQUENCE</scope>
</reference>
<dbReference type="Proteomes" id="UP001151760">
    <property type="component" value="Unassembled WGS sequence"/>
</dbReference>
<dbReference type="Pfam" id="PF03732">
    <property type="entry name" value="Retrotrans_gag"/>
    <property type="match status" value="1"/>
</dbReference>
<evidence type="ECO:0000313" key="3">
    <source>
        <dbReference type="EMBL" id="GJT39495.1"/>
    </source>
</evidence>
<protein>
    <submittedName>
        <fullName evidence="3">Reverse transcriptase domain-containing protein</fullName>
    </submittedName>
</protein>
<reference evidence="3" key="2">
    <citation type="submission" date="2022-01" db="EMBL/GenBank/DDBJ databases">
        <authorList>
            <person name="Yamashiro T."/>
            <person name="Shiraishi A."/>
            <person name="Satake H."/>
            <person name="Nakayama K."/>
        </authorList>
    </citation>
    <scope>NUCLEOTIDE SEQUENCE</scope>
</reference>
<sequence length="680" mass="77413">MSVQFSSNQIELHFPDPEKSLQFRQDEESEFDNLFHDSIQGEDENAEDVQMADHLRPMEELLRIPILGIEDAIVVPAVLADQFELKPELLDFVSKNSFFGLENDDPHSHIRRFYQITRTLRLNQVPDDVVKLILFPFSLKGAAEKWLENEPPNSITSWDDLLSKFLNRFFPHSKTRELRKEIMNFQQIFGETFTEAWERFKDLLRKCPHHGFSLLHQIDFFYNGLCQSDQDSLNTAAGGNLMTRNTQDALTIIENKARVRTCRNKPQLSSSGVTSTQIDAITALTKQVEALEYHFASMRETYDQNQEAAVQLMQNQMGQMADFQERPLSEFPSNTRTNPPAELTVITSTDGLTLDGSFLPHSNFLVYQEKDQEPETITEVVEIASSKSTPLVPPLETPPLSAPKPKEDLKPNPYQPPIPYPCRLQEENFQALENPTRRFDYFVYRIDIIDSLCDKFHIKNNSLSGNPTPSSNSVVESLSPSLTPSGEIDLLLEETDAFLSLDDSIPPGIDNGIYDSEGDILFLEELLNDEILRDLPPKELKDDEPSTTKSLIGKPLDIDNEIYDSEGDIIFLENLLKDEPSKADTSEIYTLMGEPPDTFLMGDEETELNPFKDIDDSVPIPRVSVTPLDSLDSILDLYDTSYTNLSEVDSEYTLNYDNPIFNIQNEHCDEPETETIMDEV</sequence>
<dbReference type="InterPro" id="IPR005162">
    <property type="entry name" value="Retrotrans_gag_dom"/>
</dbReference>
<keyword evidence="3" id="KW-0808">Transferase</keyword>
<keyword evidence="3" id="KW-0695">RNA-directed DNA polymerase</keyword>
<evidence type="ECO:0000256" key="1">
    <source>
        <dbReference type="SAM" id="MobiDB-lite"/>
    </source>
</evidence>
<feature type="domain" description="Retrotransposon gag" evidence="2">
    <location>
        <begin position="134"/>
        <end position="225"/>
    </location>
</feature>
<feature type="region of interest" description="Disordered" evidence="1">
    <location>
        <begin position="387"/>
        <end position="412"/>
    </location>
</feature>
<organism evidence="3 4">
    <name type="scientific">Tanacetum coccineum</name>
    <dbReference type="NCBI Taxonomy" id="301880"/>
    <lineage>
        <taxon>Eukaryota</taxon>
        <taxon>Viridiplantae</taxon>
        <taxon>Streptophyta</taxon>
        <taxon>Embryophyta</taxon>
        <taxon>Tracheophyta</taxon>
        <taxon>Spermatophyta</taxon>
        <taxon>Magnoliopsida</taxon>
        <taxon>eudicotyledons</taxon>
        <taxon>Gunneridae</taxon>
        <taxon>Pentapetalae</taxon>
        <taxon>asterids</taxon>
        <taxon>campanulids</taxon>
        <taxon>Asterales</taxon>
        <taxon>Asteraceae</taxon>
        <taxon>Asteroideae</taxon>
        <taxon>Anthemideae</taxon>
        <taxon>Anthemidinae</taxon>
        <taxon>Tanacetum</taxon>
    </lineage>
</organism>
<dbReference type="PANTHER" id="PTHR33223">
    <property type="entry name" value="CCHC-TYPE DOMAIN-CONTAINING PROTEIN"/>
    <property type="match status" value="1"/>
</dbReference>
<keyword evidence="4" id="KW-1185">Reference proteome</keyword>
<dbReference type="EMBL" id="BQNB010015391">
    <property type="protein sequence ID" value="GJT39495.1"/>
    <property type="molecule type" value="Genomic_DNA"/>
</dbReference>
<gene>
    <name evidence="3" type="ORF">Tco_0939360</name>
</gene>
<evidence type="ECO:0000259" key="2">
    <source>
        <dbReference type="Pfam" id="PF03732"/>
    </source>
</evidence>
<comment type="caution">
    <text evidence="3">The sequence shown here is derived from an EMBL/GenBank/DDBJ whole genome shotgun (WGS) entry which is preliminary data.</text>
</comment>
<feature type="compositionally biased region" description="Pro residues" evidence="1">
    <location>
        <begin position="391"/>
        <end position="402"/>
    </location>
</feature>
<name>A0ABQ5DJW3_9ASTR</name>
<proteinExistence type="predicted"/>
<accession>A0ABQ5DJW3</accession>
<evidence type="ECO:0000313" key="4">
    <source>
        <dbReference type="Proteomes" id="UP001151760"/>
    </source>
</evidence>